<dbReference type="OrthoDB" id="9809970at2"/>
<evidence type="ECO:0000256" key="3">
    <source>
        <dbReference type="ARBA" id="ARBA00022650"/>
    </source>
</evidence>
<dbReference type="InterPro" id="IPR016162">
    <property type="entry name" value="Ald_DH_N"/>
</dbReference>
<reference evidence="9 10" key="1">
    <citation type="journal article" date="2010" name="J. Bacteriol.">
        <title>Complete genome sequence of "Candidatus Puniceispirillum marinum" IMCC1322, a representative of the SAR116 clade in the Alphaproteobacteria.</title>
        <authorList>
            <person name="Oh H.M."/>
            <person name="Kwon K.K."/>
            <person name="Kang I."/>
            <person name="Kang S.G."/>
            <person name="Lee J.H."/>
            <person name="Kim S.J."/>
            <person name="Cho J.C."/>
        </authorList>
    </citation>
    <scope>NUCLEOTIDE SEQUENCE [LARGE SCALE GENOMIC DNA]</scope>
    <source>
        <strain evidence="9 10">IMCC1322</strain>
    </source>
</reference>
<dbReference type="AlphaFoldDB" id="D5BMQ2"/>
<feature type="domain" description="Aldehyde dehydrogenase" evidence="8">
    <location>
        <begin position="12"/>
        <end position="290"/>
    </location>
</feature>
<keyword evidence="4 7" id="KW-0521">NADP</keyword>
<keyword evidence="10" id="KW-1185">Reference proteome</keyword>
<keyword evidence="2 7" id="KW-0028">Amino-acid biosynthesis</keyword>
<dbReference type="InterPro" id="IPR020593">
    <property type="entry name" value="G-glutamylP_reductase_CS"/>
</dbReference>
<dbReference type="NCBIfam" id="NF001221">
    <property type="entry name" value="PRK00197.1"/>
    <property type="match status" value="1"/>
</dbReference>
<dbReference type="Pfam" id="PF00171">
    <property type="entry name" value="Aldedh"/>
    <property type="match status" value="1"/>
</dbReference>
<dbReference type="Gene3D" id="3.40.605.10">
    <property type="entry name" value="Aldehyde Dehydrogenase, Chain A, domain 1"/>
    <property type="match status" value="1"/>
</dbReference>
<evidence type="ECO:0000256" key="1">
    <source>
        <dbReference type="ARBA" id="ARBA00004985"/>
    </source>
</evidence>
<dbReference type="STRING" id="488538.SAR116_1852"/>
<dbReference type="UniPathway" id="UPA00098">
    <property type="reaction ID" value="UER00360"/>
</dbReference>
<protein>
    <recommendedName>
        <fullName evidence="7">Gamma-glutamyl phosphate reductase</fullName>
        <shortName evidence="7">GPR</shortName>
        <ecNumber evidence="7">1.2.1.41</ecNumber>
    </recommendedName>
    <alternativeName>
        <fullName evidence="7">Glutamate-5-semialdehyde dehydrogenase</fullName>
    </alternativeName>
    <alternativeName>
        <fullName evidence="7">Glutamyl-gamma-semialdehyde dehydrogenase</fullName>
        <shortName evidence="7">GSA dehydrogenase</shortName>
    </alternativeName>
</protein>
<dbReference type="InterPro" id="IPR016161">
    <property type="entry name" value="Ald_DH/histidinol_DH"/>
</dbReference>
<evidence type="ECO:0000313" key="9">
    <source>
        <dbReference type="EMBL" id="ADE40095.1"/>
    </source>
</evidence>
<dbReference type="GO" id="GO:0050661">
    <property type="term" value="F:NADP binding"/>
    <property type="evidence" value="ECO:0007669"/>
    <property type="project" value="InterPro"/>
</dbReference>
<dbReference type="InterPro" id="IPR012134">
    <property type="entry name" value="Glu-5-SA_DH"/>
</dbReference>
<dbReference type="EMBL" id="CP001751">
    <property type="protein sequence ID" value="ADE40095.1"/>
    <property type="molecule type" value="Genomic_DNA"/>
</dbReference>
<dbReference type="InterPro" id="IPR016163">
    <property type="entry name" value="Ald_DH_C"/>
</dbReference>
<dbReference type="InterPro" id="IPR000965">
    <property type="entry name" value="GPR_dom"/>
</dbReference>
<dbReference type="EC" id="1.2.1.41" evidence="7"/>
<dbReference type="PROSITE" id="PS01223">
    <property type="entry name" value="PROA"/>
    <property type="match status" value="1"/>
</dbReference>
<dbReference type="InterPro" id="IPR015590">
    <property type="entry name" value="Aldehyde_DH_dom"/>
</dbReference>
<evidence type="ECO:0000256" key="5">
    <source>
        <dbReference type="ARBA" id="ARBA00023002"/>
    </source>
</evidence>
<dbReference type="HOGENOM" id="CLU_030231_0_0_5"/>
<dbReference type="GO" id="GO:0004350">
    <property type="term" value="F:glutamate-5-semialdehyde dehydrogenase activity"/>
    <property type="evidence" value="ECO:0007669"/>
    <property type="project" value="UniProtKB-UniRule"/>
</dbReference>
<dbReference type="GO" id="GO:0055129">
    <property type="term" value="P:L-proline biosynthetic process"/>
    <property type="evidence" value="ECO:0007669"/>
    <property type="project" value="UniProtKB-UniRule"/>
</dbReference>
<dbReference type="HAMAP" id="MF_00412">
    <property type="entry name" value="ProA"/>
    <property type="match status" value="1"/>
</dbReference>
<evidence type="ECO:0000256" key="2">
    <source>
        <dbReference type="ARBA" id="ARBA00022605"/>
    </source>
</evidence>
<comment type="catalytic activity">
    <reaction evidence="6 7">
        <text>L-glutamate 5-semialdehyde + phosphate + NADP(+) = L-glutamyl 5-phosphate + NADPH + H(+)</text>
        <dbReference type="Rhea" id="RHEA:19541"/>
        <dbReference type="ChEBI" id="CHEBI:15378"/>
        <dbReference type="ChEBI" id="CHEBI:43474"/>
        <dbReference type="ChEBI" id="CHEBI:57783"/>
        <dbReference type="ChEBI" id="CHEBI:58066"/>
        <dbReference type="ChEBI" id="CHEBI:58274"/>
        <dbReference type="ChEBI" id="CHEBI:58349"/>
        <dbReference type="EC" id="1.2.1.41"/>
    </reaction>
</comment>
<evidence type="ECO:0000256" key="4">
    <source>
        <dbReference type="ARBA" id="ARBA00022857"/>
    </source>
</evidence>
<organism evidence="9 10">
    <name type="scientific">Puniceispirillum marinum (strain IMCC1322)</name>
    <dbReference type="NCBI Taxonomy" id="488538"/>
    <lineage>
        <taxon>Bacteria</taxon>
        <taxon>Pseudomonadati</taxon>
        <taxon>Pseudomonadota</taxon>
        <taxon>Alphaproteobacteria</taxon>
        <taxon>Candidatus Puniceispirillales</taxon>
        <taxon>Candidatus Puniceispirillaceae</taxon>
        <taxon>Candidatus Puniceispirillum</taxon>
    </lineage>
</organism>
<dbReference type="NCBIfam" id="TIGR00407">
    <property type="entry name" value="proA"/>
    <property type="match status" value="1"/>
</dbReference>
<proteinExistence type="inferred from homology"/>
<dbReference type="FunFam" id="3.40.309.10:FF:000006">
    <property type="entry name" value="Gamma-glutamyl phosphate reductase"/>
    <property type="match status" value="1"/>
</dbReference>
<dbReference type="PIRSF" id="PIRSF000151">
    <property type="entry name" value="GPR"/>
    <property type="match status" value="1"/>
</dbReference>
<dbReference type="eggNOG" id="COG0014">
    <property type="taxonomic scope" value="Bacteria"/>
</dbReference>
<evidence type="ECO:0000313" key="10">
    <source>
        <dbReference type="Proteomes" id="UP000007460"/>
    </source>
</evidence>
<dbReference type="RefSeq" id="WP_013046722.1">
    <property type="nucleotide sequence ID" value="NC_014010.1"/>
</dbReference>
<evidence type="ECO:0000256" key="7">
    <source>
        <dbReference type="HAMAP-Rule" id="MF_00412"/>
    </source>
</evidence>
<keyword evidence="5 7" id="KW-0560">Oxidoreductase</keyword>
<dbReference type="Gene3D" id="3.40.309.10">
    <property type="entry name" value="Aldehyde Dehydrogenase, Chain A, domain 2"/>
    <property type="match status" value="1"/>
</dbReference>
<comment type="pathway">
    <text evidence="1 7">Amino-acid biosynthesis; L-proline biosynthesis; L-glutamate 5-semialdehyde from L-glutamate: step 2/2.</text>
</comment>
<dbReference type="Proteomes" id="UP000007460">
    <property type="component" value="Chromosome"/>
</dbReference>
<dbReference type="KEGG" id="apb:SAR116_1852"/>
<comment type="similarity">
    <text evidence="7">Belongs to the gamma-glutamyl phosphate reductase family.</text>
</comment>
<gene>
    <name evidence="7" type="primary">proA</name>
    <name evidence="9" type="ordered locus">SAR116_1852</name>
</gene>
<dbReference type="PANTHER" id="PTHR11063:SF8">
    <property type="entry name" value="DELTA-1-PYRROLINE-5-CARBOXYLATE SYNTHASE"/>
    <property type="match status" value="1"/>
</dbReference>
<keyword evidence="7" id="KW-0963">Cytoplasm</keyword>
<evidence type="ECO:0000256" key="6">
    <source>
        <dbReference type="ARBA" id="ARBA00049024"/>
    </source>
</evidence>
<dbReference type="GO" id="GO:0005737">
    <property type="term" value="C:cytoplasm"/>
    <property type="evidence" value="ECO:0007669"/>
    <property type="project" value="UniProtKB-SubCell"/>
</dbReference>
<dbReference type="SUPFAM" id="SSF53720">
    <property type="entry name" value="ALDH-like"/>
    <property type="match status" value="1"/>
</dbReference>
<sequence length="426" mass="44896">MTEQSHNFDSPKALVSDLVTAARRAQKTLGQSPYDARRSALLKSAELIRAHADAIITTNSKDVEKASENSISAAFIDRLTMNAERVEAMAAGLESIAALDDPIGRELARWQQPNGLDIARVATPLGIIGIIYESRPNVTVDAAALCLISGNAAILRGGSDSYFTSSMLAGLMVQGLESAGLPAANVQMIPSADRAIVGAMLAAAGEIDVIIPRGGRSLVERVQSEARVPVFAHLEGICHVYVDADADFDMAQQIIVNAKMRRTGICGAAETLLIHRDVATRMLPSIATALTDAGCALRGDALSCDLVDTMTKATEADWRTEYLDSILSVKIVDSVDDAIAHIGTYGSGHTESIVTGNADTAEHFLARVDSAIVMVNASTQFADGGEFGMGAEIGIATGRLHARGPVGAAQLTSFKYIVRGHGNTRP</sequence>
<dbReference type="CDD" id="cd07079">
    <property type="entry name" value="ALDH_F18-19_ProA-GPR"/>
    <property type="match status" value="1"/>
</dbReference>
<accession>D5BMQ2</accession>
<comment type="function">
    <text evidence="7">Catalyzes the NADPH-dependent reduction of L-glutamate 5-phosphate into L-glutamate 5-semialdehyde and phosphate. The product spontaneously undergoes cyclization to form 1-pyrroline-5-carboxylate.</text>
</comment>
<evidence type="ECO:0000259" key="8">
    <source>
        <dbReference type="Pfam" id="PF00171"/>
    </source>
</evidence>
<name>D5BMQ2_PUNMI</name>
<keyword evidence="3 7" id="KW-0641">Proline biosynthesis</keyword>
<dbReference type="PANTHER" id="PTHR11063">
    <property type="entry name" value="GLUTAMATE SEMIALDEHYDE DEHYDROGENASE"/>
    <property type="match status" value="1"/>
</dbReference>
<comment type="subcellular location">
    <subcellularLocation>
        <location evidence="7">Cytoplasm</location>
    </subcellularLocation>
</comment>